<reference evidence="3" key="1">
    <citation type="submission" date="2010-03" db="EMBL/GenBank/DDBJ databases">
        <title>The complete chromosome of Tsukamurella paurometabola DSM 20162.</title>
        <authorList>
            <consortium name="US DOE Joint Genome Institute (JGI-PGF)"/>
            <person name="Lucas S."/>
            <person name="Copeland A."/>
            <person name="Lapidus A."/>
            <person name="Glavina del Rio T."/>
            <person name="Dalin E."/>
            <person name="Tice H."/>
            <person name="Bruce D."/>
            <person name="Goodwin L."/>
            <person name="Pitluck S."/>
            <person name="Kyrpides N."/>
            <person name="Mavromatis K."/>
            <person name="Ivanova N."/>
            <person name="Mikhailova N."/>
            <person name="Munk A.C."/>
            <person name="Brettin T."/>
            <person name="Detter J.C."/>
            <person name="Tapia R."/>
            <person name="Han C."/>
            <person name="Larimer F."/>
            <person name="Land M."/>
            <person name="Hauser L."/>
            <person name="Markowitz V."/>
            <person name="Cheng J.-F."/>
            <person name="Hugenholtz P."/>
            <person name="Woyke T."/>
            <person name="Wu D."/>
            <person name="Jando M."/>
            <person name="Brambilla E."/>
            <person name="Klenk H.-P."/>
            <person name="Eisen J.A."/>
        </authorList>
    </citation>
    <scope>NUCLEOTIDE SEQUENCE [LARGE SCALE GENOMIC DNA]</scope>
    <source>
        <strain evidence="3">ATCC 8368 / DSM 20162 / CCUG 35730 / CIP 100753 / JCM 10117 / KCTC 9821 / NBRC 16120 / NCIMB 702349 / NCTC 13040</strain>
    </source>
</reference>
<evidence type="ECO:0008006" key="4">
    <source>
        <dbReference type="Google" id="ProtNLM"/>
    </source>
</evidence>
<dbReference type="EMBL" id="CP001966">
    <property type="protein sequence ID" value="ADG79387.1"/>
    <property type="molecule type" value="Genomic_DNA"/>
</dbReference>
<dbReference type="RefSeq" id="WP_013127401.1">
    <property type="nucleotide sequence ID" value="NC_014158.1"/>
</dbReference>
<organism evidence="2 3">
    <name type="scientific">Tsukamurella paurometabola (strain ATCC 8368 / DSM 20162 / CCUG 35730 / CIP 100753 / JCM 10117 / KCTC 9821 / NBRC 16120 / NCIMB 702349 / NCTC 13040)</name>
    <name type="common">Corynebacterium paurometabolum</name>
    <dbReference type="NCBI Taxonomy" id="521096"/>
    <lineage>
        <taxon>Bacteria</taxon>
        <taxon>Bacillati</taxon>
        <taxon>Actinomycetota</taxon>
        <taxon>Actinomycetes</taxon>
        <taxon>Mycobacteriales</taxon>
        <taxon>Tsukamurellaceae</taxon>
        <taxon>Tsukamurella</taxon>
    </lineage>
</organism>
<feature type="signal peptide" evidence="1">
    <location>
        <begin position="1"/>
        <end position="27"/>
    </location>
</feature>
<dbReference type="AlphaFoldDB" id="D5UTA2"/>
<evidence type="ECO:0000313" key="2">
    <source>
        <dbReference type="EMBL" id="ADG79387.1"/>
    </source>
</evidence>
<sequence length="132" mass="13525">MRKIALAAASIAVASAASLIASPAANAVFIPVVDLQVTGGISCGGQLPGRAETNSQTDHGYVRNNGNVPAQNVWLGFGGGGGDGRASLAPGQGFAVTRTVPTWGCPFRATWAHTATSSFDINYSNNYFVARN</sequence>
<name>D5UTA2_TSUPD</name>
<keyword evidence="1" id="KW-0732">Signal</keyword>
<keyword evidence="3" id="KW-1185">Reference proteome</keyword>
<gene>
    <name evidence="2" type="ordered locus">Tpau_2789</name>
</gene>
<accession>D5UTA2</accession>
<reference evidence="2 3" key="2">
    <citation type="journal article" date="2011" name="Stand. Genomic Sci.">
        <title>Complete genome sequence of Tsukamurella paurometabola type strain (no. 33).</title>
        <authorList>
            <person name="Munk A.C."/>
            <person name="Lapidus A."/>
            <person name="Lucas S."/>
            <person name="Nolan M."/>
            <person name="Tice H."/>
            <person name="Cheng J.F."/>
            <person name="Del Rio T.G."/>
            <person name="Goodwin L."/>
            <person name="Pitluck S."/>
            <person name="Liolios K."/>
            <person name="Huntemann M."/>
            <person name="Ivanova N."/>
            <person name="Mavromatis K."/>
            <person name="Mikhailova N."/>
            <person name="Pati A."/>
            <person name="Chen A."/>
            <person name="Palaniappan K."/>
            <person name="Tapia R."/>
            <person name="Han C."/>
            <person name="Land M."/>
            <person name="Hauser L."/>
            <person name="Chang Y.J."/>
            <person name="Jeffries C.D."/>
            <person name="Brettin T."/>
            <person name="Yasawong M."/>
            <person name="Brambilla E.M."/>
            <person name="Rohde M."/>
            <person name="Sikorski J."/>
            <person name="Goker M."/>
            <person name="Detter J.C."/>
            <person name="Woyke T."/>
            <person name="Bristow J."/>
            <person name="Eisen J.A."/>
            <person name="Markowitz V."/>
            <person name="Hugenholtz P."/>
            <person name="Kyrpides N.C."/>
            <person name="Klenk H.P."/>
        </authorList>
    </citation>
    <scope>NUCLEOTIDE SEQUENCE [LARGE SCALE GENOMIC DNA]</scope>
    <source>
        <strain evidence="3">ATCC 8368 / DSM 20162 / CCUG 35730 / CIP 100753 / JCM 10117 / KCTC 9821 / NBRC 16120 / NCIMB 702349 / NCTC 13040</strain>
    </source>
</reference>
<dbReference type="Proteomes" id="UP000001213">
    <property type="component" value="Chromosome"/>
</dbReference>
<evidence type="ECO:0000313" key="3">
    <source>
        <dbReference type="Proteomes" id="UP000001213"/>
    </source>
</evidence>
<dbReference type="HOGENOM" id="CLU_1916169_0_0_11"/>
<protein>
    <recommendedName>
        <fullName evidence="4">Secreted protein</fullName>
    </recommendedName>
</protein>
<proteinExistence type="predicted"/>
<feature type="chain" id="PRO_5038979778" description="Secreted protein" evidence="1">
    <location>
        <begin position="28"/>
        <end position="132"/>
    </location>
</feature>
<dbReference type="KEGG" id="tpr:Tpau_2789"/>
<evidence type="ECO:0000256" key="1">
    <source>
        <dbReference type="SAM" id="SignalP"/>
    </source>
</evidence>